<evidence type="ECO:0000259" key="14">
    <source>
        <dbReference type="PROSITE" id="PS50016"/>
    </source>
</evidence>
<keyword evidence="10" id="KW-0804">Transcription</keyword>
<feature type="compositionally biased region" description="Polar residues" evidence="13">
    <location>
        <begin position="459"/>
        <end position="475"/>
    </location>
</feature>
<dbReference type="InterPro" id="IPR011011">
    <property type="entry name" value="Znf_FYVE_PHD"/>
</dbReference>
<dbReference type="Proteomes" id="UP001195483">
    <property type="component" value="Unassembled WGS sequence"/>
</dbReference>
<keyword evidence="11" id="KW-0539">Nucleus</keyword>
<evidence type="ECO:0000256" key="4">
    <source>
        <dbReference type="ARBA" id="ARBA00022723"/>
    </source>
</evidence>
<feature type="region of interest" description="Disordered" evidence="13">
    <location>
        <begin position="960"/>
        <end position="986"/>
    </location>
</feature>
<dbReference type="Gene3D" id="3.30.40.10">
    <property type="entry name" value="Zinc/RING finger domain, C3HC4 (zinc finger)"/>
    <property type="match status" value="1"/>
</dbReference>
<gene>
    <name evidence="15" type="ORF">CHS0354_001510</name>
</gene>
<feature type="compositionally biased region" description="Basic and acidic residues" evidence="13">
    <location>
        <begin position="1"/>
        <end position="39"/>
    </location>
</feature>
<feature type="region of interest" description="Disordered" evidence="13">
    <location>
        <begin position="525"/>
        <end position="573"/>
    </location>
</feature>
<comment type="subcellular location">
    <subcellularLocation>
        <location evidence="1">Nucleus</location>
    </subcellularLocation>
</comment>
<feature type="compositionally biased region" description="Polar residues" evidence="13">
    <location>
        <begin position="556"/>
        <end position="565"/>
    </location>
</feature>
<evidence type="ECO:0000256" key="2">
    <source>
        <dbReference type="ARBA" id="ARBA00006097"/>
    </source>
</evidence>
<feature type="compositionally biased region" description="Basic and acidic residues" evidence="13">
    <location>
        <begin position="69"/>
        <end position="109"/>
    </location>
</feature>
<dbReference type="SUPFAM" id="SSF57903">
    <property type="entry name" value="FYVE/PHD zinc finger"/>
    <property type="match status" value="2"/>
</dbReference>
<feature type="region of interest" description="Disordered" evidence="13">
    <location>
        <begin position="447"/>
        <end position="475"/>
    </location>
</feature>
<evidence type="ECO:0000256" key="12">
    <source>
        <dbReference type="PROSITE-ProRule" id="PRU00146"/>
    </source>
</evidence>
<dbReference type="GO" id="GO:0007399">
    <property type="term" value="P:nervous system development"/>
    <property type="evidence" value="ECO:0007669"/>
    <property type="project" value="UniProtKB-KW"/>
</dbReference>
<dbReference type="SMART" id="SM00249">
    <property type="entry name" value="PHD"/>
    <property type="match status" value="2"/>
</dbReference>
<keyword evidence="9" id="KW-0805">Transcription regulation</keyword>
<feature type="compositionally biased region" description="Low complexity" evidence="13">
    <location>
        <begin position="811"/>
        <end position="834"/>
    </location>
</feature>
<comment type="similarity">
    <text evidence="2">Belongs to the SAYP family.</text>
</comment>
<evidence type="ECO:0000256" key="13">
    <source>
        <dbReference type="SAM" id="MobiDB-lite"/>
    </source>
</evidence>
<keyword evidence="5" id="KW-0677">Repeat</keyword>
<dbReference type="PROSITE" id="PS50016">
    <property type="entry name" value="ZF_PHD_2"/>
    <property type="match status" value="1"/>
</dbReference>
<evidence type="ECO:0000313" key="16">
    <source>
        <dbReference type="Proteomes" id="UP001195483"/>
    </source>
</evidence>
<evidence type="ECO:0000256" key="7">
    <source>
        <dbReference type="ARBA" id="ARBA00022833"/>
    </source>
</evidence>
<proteinExistence type="inferred from homology"/>
<dbReference type="AlphaFoldDB" id="A0AAE0RW43"/>
<feature type="compositionally biased region" description="Basic and acidic residues" evidence="13">
    <location>
        <begin position="156"/>
        <end position="166"/>
    </location>
</feature>
<feature type="region of interest" description="Disordered" evidence="13">
    <location>
        <begin position="1"/>
        <end position="180"/>
    </location>
</feature>
<dbReference type="CDD" id="cd15528">
    <property type="entry name" value="PHD1_PHF10"/>
    <property type="match status" value="1"/>
</dbReference>
<feature type="region of interest" description="Disordered" evidence="13">
    <location>
        <begin position="783"/>
        <end position="852"/>
    </location>
</feature>
<dbReference type="InterPro" id="IPR001965">
    <property type="entry name" value="Znf_PHD"/>
</dbReference>
<feature type="domain" description="PHD-type" evidence="14">
    <location>
        <begin position="911"/>
        <end position="962"/>
    </location>
</feature>
<evidence type="ECO:0000313" key="15">
    <source>
        <dbReference type="EMBL" id="KAK3580390.1"/>
    </source>
</evidence>
<dbReference type="FunFam" id="3.30.40.10:FF:000202">
    <property type="entry name" value="PHD finger protein 10 isoform X1"/>
    <property type="match status" value="1"/>
</dbReference>
<dbReference type="GO" id="GO:0071564">
    <property type="term" value="C:npBAF complex"/>
    <property type="evidence" value="ECO:0007669"/>
    <property type="project" value="InterPro"/>
</dbReference>
<dbReference type="Pfam" id="PF00628">
    <property type="entry name" value="PHD"/>
    <property type="match status" value="2"/>
</dbReference>
<dbReference type="CDD" id="cd15529">
    <property type="entry name" value="PHD2_PHF10"/>
    <property type="match status" value="1"/>
</dbReference>
<evidence type="ECO:0000256" key="8">
    <source>
        <dbReference type="ARBA" id="ARBA00022902"/>
    </source>
</evidence>
<reference evidence="15" key="2">
    <citation type="journal article" date="2021" name="Genome Biol. Evol.">
        <title>Developing a high-quality reference genome for a parasitic bivalve with doubly uniparental inheritance (Bivalvia: Unionida).</title>
        <authorList>
            <person name="Smith C.H."/>
        </authorList>
    </citation>
    <scope>NUCLEOTIDE SEQUENCE</scope>
    <source>
        <strain evidence="15">CHS0354</strain>
        <tissue evidence="15">Mantle</tissue>
    </source>
</reference>
<keyword evidence="7" id="KW-0862">Zinc</keyword>
<evidence type="ECO:0000256" key="3">
    <source>
        <dbReference type="ARBA" id="ARBA00016995"/>
    </source>
</evidence>
<feature type="compositionally biased region" description="Basic residues" evidence="13">
    <location>
        <begin position="974"/>
        <end position="986"/>
    </location>
</feature>
<evidence type="ECO:0000256" key="1">
    <source>
        <dbReference type="ARBA" id="ARBA00004123"/>
    </source>
</evidence>
<dbReference type="PANTHER" id="PTHR45888">
    <property type="entry name" value="HL01030P-RELATED"/>
    <property type="match status" value="1"/>
</dbReference>
<evidence type="ECO:0000256" key="6">
    <source>
        <dbReference type="ARBA" id="ARBA00022771"/>
    </source>
</evidence>
<evidence type="ECO:0000256" key="11">
    <source>
        <dbReference type="ARBA" id="ARBA00023242"/>
    </source>
</evidence>
<dbReference type="InterPro" id="IPR013083">
    <property type="entry name" value="Znf_RING/FYVE/PHD"/>
</dbReference>
<feature type="compositionally biased region" description="Polar residues" evidence="13">
    <location>
        <begin position="169"/>
        <end position="180"/>
    </location>
</feature>
<name>A0AAE0RW43_9BIVA</name>
<reference evidence="15" key="1">
    <citation type="journal article" date="2021" name="Genome Biol. Evol.">
        <title>A High-Quality Reference Genome for a Parasitic Bivalve with Doubly Uniparental Inheritance (Bivalvia: Unionida).</title>
        <authorList>
            <person name="Smith C.H."/>
        </authorList>
    </citation>
    <scope>NUCLEOTIDE SEQUENCE</scope>
    <source>
        <strain evidence="15">CHS0354</strain>
    </source>
</reference>
<accession>A0AAE0RW43</accession>
<evidence type="ECO:0000256" key="5">
    <source>
        <dbReference type="ARBA" id="ARBA00022737"/>
    </source>
</evidence>
<feature type="compositionally biased region" description="Basic and acidic residues" evidence="13">
    <location>
        <begin position="123"/>
        <end position="147"/>
    </location>
</feature>
<evidence type="ECO:0000256" key="10">
    <source>
        <dbReference type="ARBA" id="ARBA00023163"/>
    </source>
</evidence>
<feature type="compositionally biased region" description="Low complexity" evidence="13">
    <location>
        <begin position="960"/>
        <end position="973"/>
    </location>
</feature>
<dbReference type="GO" id="GO:0008270">
    <property type="term" value="F:zinc ion binding"/>
    <property type="evidence" value="ECO:0007669"/>
    <property type="project" value="UniProtKB-KW"/>
</dbReference>
<feature type="compositionally biased region" description="Polar residues" evidence="13">
    <location>
        <begin position="58"/>
        <end position="67"/>
    </location>
</feature>
<dbReference type="PANTHER" id="PTHR45888:SF4">
    <property type="entry name" value="PHD FINGER PROTEIN 10"/>
    <property type="match status" value="1"/>
</dbReference>
<dbReference type="CDD" id="cd21085">
    <property type="entry name" value="WH_NTD_PHF10"/>
    <property type="match status" value="1"/>
</dbReference>
<keyword evidence="16" id="KW-1185">Reference proteome</keyword>
<evidence type="ECO:0000256" key="9">
    <source>
        <dbReference type="ARBA" id="ARBA00023015"/>
    </source>
</evidence>
<sequence length="986" mass="112279">MASTELDKKTGELENPKMDSSENVEKIEESLNAEEEKVIDGTVNQSVPESCVNEKENINNSADSSLKTLFERKNDEESQEKTENYEKVESKEMQDLKQANESDKCMRDCIDDDDAQSHNAGMLDERKRDEISVCGDLEKSKEVKQQEVTEQEDADKEGLDKGKQESDDSQSQNINKSHYLNQNNYCNDALKSEVAFDKVEQKDINDGISVVIMEDSREMVQQEKTVNEEQAKECKESYVNNGNVDLYECKSYENELNMREVEDKESEVEDKQCEVDDKTNDDQSEIISQSAVPRKDEFQIFACTSEEEQEKRVIIEEKDSMPISNSNNSIVSDENITLKILNHDSQSMSVDTTKHSTGQVNIESIVDISVKSHEDLCLKPSDNTTINIPVEDQTKISINSSPPPEAMDTSEVSITRQTETFVLPDEESSNISKPLFDKIKILKAEENSNTSTGDERSVESSAPDNSCLNTPLEENSCMSFPDESSILSFMDESSGISVPDSEPNFLQYQRRQNLSLFDEAANLSAPGDKCFQRPDTPSSAVTETQDSSPAKKPRRSSISSVTQDLTGDDHGPLKAENLYEYQWPQEPDADWYMLQEHVSEFLEVKSFKRKYPDLFRRVCDKHEKDFLREKGVVTETQSDLGLTALKSDEVHDFMARDYPEKYRDYMKVLHEREKQNISNKHRDYEVPKLEKGKIKEYTKKAVKAAAEWNRQFQRERKEERRAYFDVQTFTIHYPVSRYKKISAEATKLDPYPVALIPGQFQEYYRRYSKEELKYFPLNTALFDPPKRMGNNLANPADADSEDQEEEGKQAGSGSESESGDDSSSNSDDSSNSEDTPMEVETPKPESAVSPKLEPEEAQCRICKTKAEKKKKIKKKDEELVQCSECKSLGHPSCLDLTNKMIAVIKTYPWQCMECKTCVECMDPYDEDKMMFCDRCDRGYHTFCVGLKSLPTGKWECISCKSAPSTPKATPKSTTKSKRGRKKENGK</sequence>
<protein>
    <recommendedName>
        <fullName evidence="3">PHD finger protein 10</fullName>
    </recommendedName>
</protein>
<keyword evidence="8" id="KW-0524">Neurogenesis</keyword>
<comment type="caution">
    <text evidence="15">The sequence shown here is derived from an EMBL/GenBank/DDBJ whole genome shotgun (WGS) entry which is preliminary data.</text>
</comment>
<dbReference type="EMBL" id="JAEAOA010000142">
    <property type="protein sequence ID" value="KAK3580390.1"/>
    <property type="molecule type" value="Genomic_DNA"/>
</dbReference>
<feature type="compositionally biased region" description="Polar residues" evidence="13">
    <location>
        <begin position="535"/>
        <end position="548"/>
    </location>
</feature>
<keyword evidence="4" id="KW-0479">Metal-binding</keyword>
<dbReference type="InterPro" id="IPR019787">
    <property type="entry name" value="Znf_PHD-finger"/>
</dbReference>
<dbReference type="InterPro" id="IPR038045">
    <property type="entry name" value="PHF10_PHD_finger_1"/>
</dbReference>
<organism evidence="15 16">
    <name type="scientific">Potamilus streckersoni</name>
    <dbReference type="NCBI Taxonomy" id="2493646"/>
    <lineage>
        <taxon>Eukaryota</taxon>
        <taxon>Metazoa</taxon>
        <taxon>Spiralia</taxon>
        <taxon>Lophotrochozoa</taxon>
        <taxon>Mollusca</taxon>
        <taxon>Bivalvia</taxon>
        <taxon>Autobranchia</taxon>
        <taxon>Heteroconchia</taxon>
        <taxon>Palaeoheterodonta</taxon>
        <taxon>Unionida</taxon>
        <taxon>Unionoidea</taxon>
        <taxon>Unionidae</taxon>
        <taxon>Ambleminae</taxon>
        <taxon>Lampsilini</taxon>
        <taxon>Potamilus</taxon>
    </lineage>
</organism>
<reference evidence="15" key="3">
    <citation type="submission" date="2023-05" db="EMBL/GenBank/DDBJ databases">
        <authorList>
            <person name="Smith C.H."/>
        </authorList>
    </citation>
    <scope>NUCLEOTIDE SEQUENCE</scope>
    <source>
        <strain evidence="15">CHS0354</strain>
        <tissue evidence="15">Mantle</tissue>
    </source>
</reference>
<keyword evidence="6 12" id="KW-0863">Zinc-finger</keyword>